<accession>A0A6M3M145</accession>
<reference evidence="1" key="1">
    <citation type="submission" date="2020-03" db="EMBL/GenBank/DDBJ databases">
        <title>The deep terrestrial virosphere.</title>
        <authorList>
            <person name="Holmfeldt K."/>
            <person name="Nilsson E."/>
            <person name="Simone D."/>
            <person name="Lopez-Fernandez M."/>
            <person name="Wu X."/>
            <person name="de Brujin I."/>
            <person name="Lundin D."/>
            <person name="Andersson A."/>
            <person name="Bertilsson S."/>
            <person name="Dopson M."/>
        </authorList>
    </citation>
    <scope>NUCLEOTIDE SEQUENCE</scope>
    <source>
        <strain evidence="1">MM171A00991</strain>
    </source>
</reference>
<proteinExistence type="predicted"/>
<dbReference type="EMBL" id="MT143653">
    <property type="protein sequence ID" value="QJA99492.1"/>
    <property type="molecule type" value="Genomic_DNA"/>
</dbReference>
<evidence type="ECO:0000313" key="1">
    <source>
        <dbReference type="EMBL" id="QJA99492.1"/>
    </source>
</evidence>
<sequence length="105" mass="12147">MAKELRKRVFEKEAELTVSRTVLKQTQPLKTKRMKIRPFVTQPAMVTVKYGVTVGLPNFGSARADIQLTVPCYKEEMLEVYKETREIVDKLIEKEAVRFGEKAEE</sequence>
<name>A0A6M3M145_9ZZZZ</name>
<organism evidence="1">
    <name type="scientific">viral metagenome</name>
    <dbReference type="NCBI Taxonomy" id="1070528"/>
    <lineage>
        <taxon>unclassified sequences</taxon>
        <taxon>metagenomes</taxon>
        <taxon>organismal metagenomes</taxon>
    </lineage>
</organism>
<dbReference type="AlphaFoldDB" id="A0A6M3M145"/>
<gene>
    <name evidence="1" type="ORF">MM171A00991_0017</name>
</gene>
<protein>
    <submittedName>
        <fullName evidence="1">Uncharacterized protein</fullName>
    </submittedName>
</protein>